<evidence type="ECO:0000256" key="2">
    <source>
        <dbReference type="ARBA" id="ARBA00022771"/>
    </source>
</evidence>
<dbReference type="SUPFAM" id="SSF144232">
    <property type="entry name" value="HIT/MYND zinc finger-like"/>
    <property type="match status" value="1"/>
</dbReference>
<dbReference type="InterPro" id="IPR029063">
    <property type="entry name" value="SAM-dependent_MTases_sf"/>
</dbReference>
<dbReference type="Pfam" id="PF13578">
    <property type="entry name" value="Methyltransf_24"/>
    <property type="match status" value="1"/>
</dbReference>
<dbReference type="Gene3D" id="1.10.220.160">
    <property type="match status" value="1"/>
</dbReference>
<dbReference type="SUPFAM" id="SSF53335">
    <property type="entry name" value="S-adenosyl-L-methionine-dependent methyltransferases"/>
    <property type="match status" value="1"/>
</dbReference>
<dbReference type="InterPro" id="IPR046341">
    <property type="entry name" value="SET_dom_sf"/>
</dbReference>
<dbReference type="Pfam" id="PF01753">
    <property type="entry name" value="zf-MYND"/>
    <property type="match status" value="1"/>
</dbReference>
<keyword evidence="2 4" id="KW-0863">Zinc-finger</keyword>
<evidence type="ECO:0000313" key="7">
    <source>
        <dbReference type="Proteomes" id="UP000601435"/>
    </source>
</evidence>
<accession>A0A812N2R5</accession>
<dbReference type="InterPro" id="IPR002893">
    <property type="entry name" value="Znf_MYND"/>
</dbReference>
<proteinExistence type="predicted"/>
<gene>
    <name evidence="6" type="primary">Mfsd6</name>
    <name evidence="6" type="ORF">SNEC2469_LOCUS6611</name>
</gene>
<dbReference type="Gene3D" id="2.170.270.10">
    <property type="entry name" value="SET domain"/>
    <property type="match status" value="1"/>
</dbReference>
<organism evidence="6 7">
    <name type="scientific">Symbiodinium necroappetens</name>
    <dbReference type="NCBI Taxonomy" id="1628268"/>
    <lineage>
        <taxon>Eukaryota</taxon>
        <taxon>Sar</taxon>
        <taxon>Alveolata</taxon>
        <taxon>Dinophyceae</taxon>
        <taxon>Suessiales</taxon>
        <taxon>Symbiodiniaceae</taxon>
        <taxon>Symbiodinium</taxon>
    </lineage>
</organism>
<dbReference type="OrthoDB" id="3174329at2759"/>
<dbReference type="Gene3D" id="3.40.50.150">
    <property type="entry name" value="Vaccinia Virus protein VP39"/>
    <property type="match status" value="1"/>
</dbReference>
<evidence type="ECO:0000259" key="5">
    <source>
        <dbReference type="PROSITE" id="PS50865"/>
    </source>
</evidence>
<dbReference type="PROSITE" id="PS50865">
    <property type="entry name" value="ZF_MYND_2"/>
    <property type="match status" value="1"/>
</dbReference>
<evidence type="ECO:0000256" key="1">
    <source>
        <dbReference type="ARBA" id="ARBA00022723"/>
    </source>
</evidence>
<sequence>MRTFEEALASDAFASLRRCVEASGEPCEGNIMHTWNSWEPQPDMEAKQRNLFHLSQSLCEQRCEPVLLEVGFNAGHSVCLMMLANPRAKVVAFDLCEHTYTKPCAKVLQSIFGQDRLHLVEGSSNATLPEYHQRHPNVRFDLFHVDGGHQYRQALTDLESCCQMAHQDAENTSILVLDDTDITGVAAAWADFVAGGHLVERAPPHALGRYRHGVGEVIPYGASRCGACGSAGADWACGGCGQVRYCDDKCGRVHWSLHRTVCSSRARPPPALAQPSEVLPSGLLSSRSDGVLLAAKSLSVGDVLCSEPPLTWQPVPAMRASLCARCGATQALLRCAVCQQVSYCARCRSTSSSPCAMCPELSITQGHVGAFTLVGLEILRDWEEGRLQPGDLLKPSEVAMQQARGCSVSVQKVAHFCSAVRWSDERAEEILAAVIAGRIEHTAAGKPVGVGYYPSFARLRAGATSCEKANVSLRILQGSKHAFTIQAVVSQPIPEGAALHLG</sequence>
<dbReference type="GO" id="GO:0008270">
    <property type="term" value="F:zinc ion binding"/>
    <property type="evidence" value="ECO:0007669"/>
    <property type="project" value="UniProtKB-KW"/>
</dbReference>
<name>A0A812N2R5_9DINO</name>
<keyword evidence="3" id="KW-0862">Zinc</keyword>
<feature type="domain" description="MYND-type" evidence="5">
    <location>
        <begin position="225"/>
        <end position="262"/>
    </location>
</feature>
<dbReference type="Gene3D" id="6.10.140.2220">
    <property type="match status" value="2"/>
</dbReference>
<dbReference type="PROSITE" id="PS01360">
    <property type="entry name" value="ZF_MYND_1"/>
    <property type="match status" value="1"/>
</dbReference>
<comment type="caution">
    <text evidence="6">The sequence shown here is derived from an EMBL/GenBank/DDBJ whole genome shotgun (WGS) entry which is preliminary data.</text>
</comment>
<evidence type="ECO:0000313" key="6">
    <source>
        <dbReference type="EMBL" id="CAE7273699.1"/>
    </source>
</evidence>
<dbReference type="Proteomes" id="UP000601435">
    <property type="component" value="Unassembled WGS sequence"/>
</dbReference>
<keyword evidence="7" id="KW-1185">Reference proteome</keyword>
<reference evidence="6" key="1">
    <citation type="submission" date="2021-02" db="EMBL/GenBank/DDBJ databases">
        <authorList>
            <person name="Dougan E. K."/>
            <person name="Rhodes N."/>
            <person name="Thang M."/>
            <person name="Chan C."/>
        </authorList>
    </citation>
    <scope>NUCLEOTIDE SEQUENCE</scope>
</reference>
<dbReference type="EMBL" id="CAJNJA010011498">
    <property type="protein sequence ID" value="CAE7273699.1"/>
    <property type="molecule type" value="Genomic_DNA"/>
</dbReference>
<evidence type="ECO:0000256" key="3">
    <source>
        <dbReference type="ARBA" id="ARBA00022833"/>
    </source>
</evidence>
<keyword evidence="1" id="KW-0479">Metal-binding</keyword>
<dbReference type="AlphaFoldDB" id="A0A812N2R5"/>
<protein>
    <submittedName>
        <fullName evidence="6">Mfsd6 protein</fullName>
    </submittedName>
</protein>
<evidence type="ECO:0000256" key="4">
    <source>
        <dbReference type="PROSITE-ProRule" id="PRU00134"/>
    </source>
</evidence>